<gene>
    <name evidence="4" type="ORF">F0L46_14750</name>
</gene>
<dbReference type="PANTHER" id="PTHR37464">
    <property type="entry name" value="BLL2463 PROTEIN"/>
    <property type="match status" value="1"/>
</dbReference>
<dbReference type="InterPro" id="IPR024163">
    <property type="entry name" value="Aerotolerance_reg_N"/>
</dbReference>
<dbReference type="OrthoDB" id="9773014at2"/>
<dbReference type="InterPro" id="IPR029062">
    <property type="entry name" value="Class_I_gatase-like"/>
</dbReference>
<dbReference type="InterPro" id="IPR025297">
    <property type="entry name" value="DUF4159"/>
</dbReference>
<feature type="domain" description="DUF4159" evidence="3">
    <location>
        <begin position="701"/>
        <end position="916"/>
    </location>
</feature>
<dbReference type="PANTHER" id="PTHR37464:SF1">
    <property type="entry name" value="BLL2463 PROTEIN"/>
    <property type="match status" value="1"/>
</dbReference>
<proteinExistence type="predicted"/>
<feature type="transmembrane region" description="Helical" evidence="1">
    <location>
        <begin position="6"/>
        <end position="27"/>
    </location>
</feature>
<dbReference type="Pfam" id="PF13709">
    <property type="entry name" value="DUF4159"/>
    <property type="match status" value="1"/>
</dbReference>
<reference evidence="4 5" key="1">
    <citation type="submission" date="2019-09" db="EMBL/GenBank/DDBJ databases">
        <title>Salinarimonas rosea gen. nov., sp. nov., a new member of the a-2 subgroup of the Proteobacteria.</title>
        <authorList>
            <person name="Liu J."/>
        </authorList>
    </citation>
    <scope>NUCLEOTIDE SEQUENCE [LARGE SCALE GENOMIC DNA]</scope>
    <source>
        <strain evidence="4 5">BN140002</strain>
    </source>
</reference>
<feature type="domain" description="Aerotolerance regulator N-terminal" evidence="2">
    <location>
        <begin position="6"/>
        <end position="80"/>
    </location>
</feature>
<dbReference type="Gene3D" id="3.40.50.12140">
    <property type="entry name" value="Domain of unknown function DUF4159"/>
    <property type="match status" value="1"/>
</dbReference>
<dbReference type="AlphaFoldDB" id="A0A5B2VDI0"/>
<dbReference type="CDD" id="cd03143">
    <property type="entry name" value="A4_beta-galactosidase_middle_domain"/>
    <property type="match status" value="1"/>
</dbReference>
<organism evidence="4 5">
    <name type="scientific">Salinarimonas soli</name>
    <dbReference type="NCBI Taxonomy" id="1638099"/>
    <lineage>
        <taxon>Bacteria</taxon>
        <taxon>Pseudomonadati</taxon>
        <taxon>Pseudomonadota</taxon>
        <taxon>Alphaproteobacteria</taxon>
        <taxon>Hyphomicrobiales</taxon>
        <taxon>Salinarimonadaceae</taxon>
        <taxon>Salinarimonas</taxon>
    </lineage>
</organism>
<evidence type="ECO:0000256" key="1">
    <source>
        <dbReference type="SAM" id="Phobius"/>
    </source>
</evidence>
<dbReference type="Pfam" id="PF07584">
    <property type="entry name" value="BatA"/>
    <property type="match status" value="1"/>
</dbReference>
<protein>
    <submittedName>
        <fullName evidence="4">DUF4159 domain-containing protein</fullName>
    </submittedName>
</protein>
<evidence type="ECO:0000259" key="2">
    <source>
        <dbReference type="Pfam" id="PF07584"/>
    </source>
</evidence>
<dbReference type="NCBIfam" id="TIGR02226">
    <property type="entry name" value="two_anch"/>
    <property type="match status" value="1"/>
</dbReference>
<reference evidence="4 5" key="2">
    <citation type="submission" date="2019-09" db="EMBL/GenBank/DDBJ databases">
        <authorList>
            <person name="Jin C."/>
        </authorList>
    </citation>
    <scope>NUCLEOTIDE SEQUENCE [LARGE SCALE GENOMIC DNA]</scope>
    <source>
        <strain evidence="4 5">BN140002</strain>
    </source>
</reference>
<keyword evidence="1" id="KW-1133">Transmembrane helix</keyword>
<dbReference type="Proteomes" id="UP000323142">
    <property type="component" value="Unassembled WGS sequence"/>
</dbReference>
<keyword evidence="1" id="KW-0812">Transmembrane</keyword>
<comment type="caution">
    <text evidence="4">The sequence shown here is derived from an EMBL/GenBank/DDBJ whole genome shotgun (WGS) entry which is preliminary data.</text>
</comment>
<keyword evidence="1" id="KW-0472">Membrane</keyword>
<evidence type="ECO:0000313" key="5">
    <source>
        <dbReference type="Proteomes" id="UP000323142"/>
    </source>
</evidence>
<evidence type="ECO:0000313" key="4">
    <source>
        <dbReference type="EMBL" id="KAA2236399.1"/>
    </source>
</evidence>
<dbReference type="InterPro" id="IPR011933">
    <property type="entry name" value="Double_TM_dom"/>
</dbReference>
<sequence length="936" mass="99347">MLGLPLSFAAPLVLGALIALPAIWLLLRVTPPAPQRIAFPPLKILADLMPRRETPARTPWWLLAIRLLLAALLILAAAGPVWNPTPPLGADGRAPLLLVIDNGFTAAHDWRERGAVAIERAEAAARDGRSIALVPTAEPLAEARLLAPGAAIEALRAVRPQPHLADRVRALPAIERFLAANPAAETLWISDGTAGADGQAFVEGLARALNGRAPTIFKSDRAPALALAGAETGAGIAVRVLRPEPNGRDAGTVRAVDLKGLPLADAPFSFEAGAVETETRFDLPIEVRNAIARIEILGEGSAGAVTLLDDRGRRKRIGIASGGSIDQAQPLLAPTYYLTRALSPYAELREARGGASEAIGQLLDEQVSVLILADVGSLDRPTTERVTRFVEEGGLLVRFAGSRLAAGNDDLVPVRLRRGGRSLGGTLAWDAPRTFAPFTRESPFFGLPVPQDLGVRRQILAEPDGDLAQRTWASLQDGTPIVTAAKRGEGLVVLYHVTADATWSNLPLSGLFVDMLRRTVAFAGSPATRPAEGDPQGDQTVAPQRTLDGFGAFVSPPPSARPVTRSFAQRATHENPPGFYGPIDASLAVNALIPGDRLAPLDLAPLNGRIAPLSRAETVDLRGPLFLIALLLFLADTLATLWLGGHLARLTGRGRRAATAAALALAVVAASWPVDPARAQAPNPPPPPLTREAVEAALVTRLAYVVTGDETVDGISRAGLTGLTQFLQSKTALEPGEPVGVDLARDELAFYPLLYWPIVPNRPLPGEAALRRLDSFMKGGGTVIFDTRDALTAGRGGASPEAQQLRRMLMTLDVPELEPVPRDHVLTKSFYILDTFPGRYASSQTWIEALPPVAEGEQRPARAGDGVSPIVITGNDLAAAWAVDRRGMALYPVSGGDPRQREMAFRGGVNLVMYVLTGNYKADQVHVPALLERLGQ</sequence>
<feature type="transmembrane region" description="Helical" evidence="1">
    <location>
        <begin position="60"/>
        <end position="82"/>
    </location>
</feature>
<evidence type="ECO:0000259" key="3">
    <source>
        <dbReference type="Pfam" id="PF13709"/>
    </source>
</evidence>
<dbReference type="RefSeq" id="WP_149818844.1">
    <property type="nucleotide sequence ID" value="NZ_VUOA01000027.1"/>
</dbReference>
<dbReference type="Gene3D" id="3.40.50.880">
    <property type="match status" value="1"/>
</dbReference>
<dbReference type="SUPFAM" id="SSF52317">
    <property type="entry name" value="Class I glutamine amidotransferase-like"/>
    <property type="match status" value="1"/>
</dbReference>
<dbReference type="EMBL" id="VUOA01000027">
    <property type="protein sequence ID" value="KAA2236399.1"/>
    <property type="molecule type" value="Genomic_DNA"/>
</dbReference>
<accession>A0A5B2VDI0</accession>
<keyword evidence="5" id="KW-1185">Reference proteome</keyword>
<feature type="transmembrane region" description="Helical" evidence="1">
    <location>
        <begin position="625"/>
        <end position="645"/>
    </location>
</feature>
<name>A0A5B2VDI0_9HYPH</name>
<feature type="transmembrane region" description="Helical" evidence="1">
    <location>
        <begin position="657"/>
        <end position="674"/>
    </location>
</feature>